<reference evidence="2" key="1">
    <citation type="journal article" date="2008" name="Nat. Genet.">
        <title>The Pristionchus pacificus genome provides a unique perspective on nematode lifestyle and parasitism.</title>
        <authorList>
            <person name="Dieterich C."/>
            <person name="Clifton S.W."/>
            <person name="Schuster L.N."/>
            <person name="Chinwalla A."/>
            <person name="Delehaunty K."/>
            <person name="Dinkelacker I."/>
            <person name="Fulton L."/>
            <person name="Fulton R."/>
            <person name="Godfrey J."/>
            <person name="Minx P."/>
            <person name="Mitreva M."/>
            <person name="Roeseler W."/>
            <person name="Tian H."/>
            <person name="Witte H."/>
            <person name="Yang S.P."/>
            <person name="Wilson R.K."/>
            <person name="Sommer R.J."/>
        </authorList>
    </citation>
    <scope>NUCLEOTIDE SEQUENCE [LARGE SCALE GENOMIC DNA]</scope>
    <source>
        <strain evidence="2">PS312</strain>
    </source>
</reference>
<name>A0A2A6CN04_PRIPA</name>
<accession>A0A2A6CN04</accession>
<evidence type="ECO:0000313" key="2">
    <source>
        <dbReference type="Proteomes" id="UP000005239"/>
    </source>
</evidence>
<dbReference type="EnsemblMetazoa" id="PPA41672.1">
    <property type="protein sequence ID" value="PPA41672.1"/>
    <property type="gene ID" value="WBGene00280041"/>
</dbReference>
<dbReference type="Proteomes" id="UP000005239">
    <property type="component" value="Unassembled WGS sequence"/>
</dbReference>
<proteinExistence type="predicted"/>
<organism evidence="1 2">
    <name type="scientific">Pristionchus pacificus</name>
    <name type="common">Parasitic nematode worm</name>
    <dbReference type="NCBI Taxonomy" id="54126"/>
    <lineage>
        <taxon>Eukaryota</taxon>
        <taxon>Metazoa</taxon>
        <taxon>Ecdysozoa</taxon>
        <taxon>Nematoda</taxon>
        <taxon>Chromadorea</taxon>
        <taxon>Rhabditida</taxon>
        <taxon>Rhabditina</taxon>
        <taxon>Diplogasteromorpha</taxon>
        <taxon>Diplogasteroidea</taxon>
        <taxon>Neodiplogasteridae</taxon>
        <taxon>Pristionchus</taxon>
    </lineage>
</organism>
<reference evidence="1" key="2">
    <citation type="submission" date="2022-06" db="UniProtKB">
        <authorList>
            <consortium name="EnsemblMetazoa"/>
        </authorList>
    </citation>
    <scope>IDENTIFICATION</scope>
    <source>
        <strain evidence="1">PS312</strain>
    </source>
</reference>
<dbReference type="AlphaFoldDB" id="A0A2A6CN04"/>
<accession>A0A8R1UXT4</accession>
<keyword evidence="2" id="KW-1185">Reference proteome</keyword>
<sequence length="256" mass="28095">MPPGLQASLLKKLADLWPMVSVSEANCYDRISFLCYAVAASTGLVTFSVISTLVSRCMVTVMVSYPLMISYLCLPSHFRCPACHIIDDALLPGLFVRIAALAGTLNNFALVPAMNATIPLSLQIHNVMRIARHILTVLSLISAIPTLTVIVLCANRVSQRYAILLGLIVIQVNSMIFLLLILDPLMLLPDTCMMRQDPLIPLPGGANLYFELWVGVTTMNVPLFFACFLERHQVNSRFLIYATPPLSMAELDDGVA</sequence>
<protein>
    <submittedName>
        <fullName evidence="1">Uncharacterized protein</fullName>
    </submittedName>
</protein>
<gene>
    <name evidence="1" type="primary">WBGene00280041</name>
</gene>
<evidence type="ECO:0000313" key="1">
    <source>
        <dbReference type="EnsemblMetazoa" id="PPA41672.1"/>
    </source>
</evidence>